<feature type="compositionally biased region" description="Pro residues" evidence="1">
    <location>
        <begin position="274"/>
        <end position="311"/>
    </location>
</feature>
<protein>
    <recommendedName>
        <fullName evidence="5">DUF3300 domain-containing protein</fullName>
    </recommendedName>
</protein>
<comment type="caution">
    <text evidence="3">The sequence shown here is derived from an EMBL/GenBank/DDBJ whole genome shotgun (WGS) entry which is preliminary data.</text>
</comment>
<feature type="signal peptide" evidence="2">
    <location>
        <begin position="1"/>
        <end position="21"/>
    </location>
</feature>
<organism evidence="3 4">
    <name type="scientific">Allotamlana fucoidanivorans</name>
    <dbReference type="NCBI Taxonomy" id="2583814"/>
    <lineage>
        <taxon>Bacteria</taxon>
        <taxon>Pseudomonadati</taxon>
        <taxon>Bacteroidota</taxon>
        <taxon>Flavobacteriia</taxon>
        <taxon>Flavobacteriales</taxon>
        <taxon>Flavobacteriaceae</taxon>
        <taxon>Allotamlana</taxon>
    </lineage>
</organism>
<evidence type="ECO:0000256" key="1">
    <source>
        <dbReference type="SAM" id="MobiDB-lite"/>
    </source>
</evidence>
<proteinExistence type="predicted"/>
<reference evidence="3 4" key="1">
    <citation type="submission" date="2019-05" db="EMBL/GenBank/DDBJ databases">
        <title>Tamlana fucoidanivorans sp. nov., isolated from the surface of algae collected from Fujian province in China.</title>
        <authorList>
            <person name="Li J."/>
        </authorList>
    </citation>
    <scope>NUCLEOTIDE SEQUENCE [LARGE SCALE GENOMIC DNA]</scope>
    <source>
        <strain evidence="3 4">CW2-9</strain>
    </source>
</reference>
<sequence length="311" mass="35731">MTKNSIIIGLCLFFVLNITFAQDKTTVTAKNDEISKNLDLEAVASVFGESKDLEDFEKKLNDPKTQISNLDLNNDGEVDYLRVIDNSKGKTHVVTIQAVIGKDKYQDVAVIDVEKDSKGDTKIQVVGDVQMYGNNYIIEPVYVHPPIISVWFWGPYYRPWYSPFYWGYYPPYYRPWRPYPIHLYRRNVNVHINVKNTYRHTDVRRSRDAVKIQKQNRRADHSKTKDVVRPDKATGKPVQKDWKPQNGNKGNKVTVPSTRPAQKPQQQPSVRPTQPTPRPAPAVRPAPRPMPRPTPAPRPAPRPTPRPSARR</sequence>
<gene>
    <name evidence="3" type="ORF">FGF67_04990</name>
</gene>
<dbReference type="RefSeq" id="WP_139695384.1">
    <property type="nucleotide sequence ID" value="NZ_CP074074.1"/>
</dbReference>
<feature type="chain" id="PRO_5022663192" description="DUF3300 domain-containing protein" evidence="2">
    <location>
        <begin position="22"/>
        <end position="311"/>
    </location>
</feature>
<evidence type="ECO:0008006" key="5">
    <source>
        <dbReference type="Google" id="ProtNLM"/>
    </source>
</evidence>
<evidence type="ECO:0000313" key="4">
    <source>
        <dbReference type="Proteomes" id="UP000308713"/>
    </source>
</evidence>
<keyword evidence="2" id="KW-0732">Signal</keyword>
<dbReference type="EMBL" id="VDCS01000004">
    <property type="protein sequence ID" value="TNJ45741.1"/>
    <property type="molecule type" value="Genomic_DNA"/>
</dbReference>
<dbReference type="AlphaFoldDB" id="A0A5C4SNJ3"/>
<accession>A0A5C4SNJ3</accession>
<evidence type="ECO:0000256" key="2">
    <source>
        <dbReference type="SAM" id="SignalP"/>
    </source>
</evidence>
<feature type="compositionally biased region" description="Basic and acidic residues" evidence="1">
    <location>
        <begin position="203"/>
        <end position="243"/>
    </location>
</feature>
<feature type="region of interest" description="Disordered" evidence="1">
    <location>
        <begin position="203"/>
        <end position="311"/>
    </location>
</feature>
<dbReference type="OrthoDB" id="939585at2"/>
<dbReference type="Proteomes" id="UP000308713">
    <property type="component" value="Unassembled WGS sequence"/>
</dbReference>
<name>A0A5C4SNJ3_9FLAO</name>
<evidence type="ECO:0000313" key="3">
    <source>
        <dbReference type="EMBL" id="TNJ45741.1"/>
    </source>
</evidence>
<feature type="compositionally biased region" description="Polar residues" evidence="1">
    <location>
        <begin position="245"/>
        <end position="270"/>
    </location>
</feature>
<keyword evidence="4" id="KW-1185">Reference proteome</keyword>